<organism evidence="2 3">
    <name type="scientific">Ilex paraguariensis</name>
    <name type="common">yerba mate</name>
    <dbReference type="NCBI Taxonomy" id="185542"/>
    <lineage>
        <taxon>Eukaryota</taxon>
        <taxon>Viridiplantae</taxon>
        <taxon>Streptophyta</taxon>
        <taxon>Embryophyta</taxon>
        <taxon>Tracheophyta</taxon>
        <taxon>Spermatophyta</taxon>
        <taxon>Magnoliopsida</taxon>
        <taxon>eudicotyledons</taxon>
        <taxon>Gunneridae</taxon>
        <taxon>Pentapetalae</taxon>
        <taxon>asterids</taxon>
        <taxon>campanulids</taxon>
        <taxon>Aquifoliales</taxon>
        <taxon>Aquifoliaceae</taxon>
        <taxon>Ilex</taxon>
    </lineage>
</organism>
<dbReference type="AlphaFoldDB" id="A0ABC8R2R5"/>
<proteinExistence type="predicted"/>
<dbReference type="InterPro" id="IPR038821">
    <property type="entry name" value="CLE45-like"/>
</dbReference>
<feature type="region of interest" description="Disordered" evidence="1">
    <location>
        <begin position="108"/>
        <end position="135"/>
    </location>
</feature>
<name>A0ABC8R2R5_9AQUA</name>
<evidence type="ECO:0000256" key="1">
    <source>
        <dbReference type="SAM" id="MobiDB-lite"/>
    </source>
</evidence>
<dbReference type="EMBL" id="CAUOFW020000748">
    <property type="protein sequence ID" value="CAK9136347.1"/>
    <property type="molecule type" value="Genomic_DNA"/>
</dbReference>
<feature type="compositionally biased region" description="Basic and acidic residues" evidence="1">
    <location>
        <begin position="126"/>
        <end position="135"/>
    </location>
</feature>
<protein>
    <recommendedName>
        <fullName evidence="4">CLAVATA3/ESR (CLE)-related protein 45</fullName>
    </recommendedName>
</protein>
<dbReference type="Proteomes" id="UP001642360">
    <property type="component" value="Unassembled WGS sequence"/>
</dbReference>
<comment type="caution">
    <text evidence="2">The sequence shown here is derived from an EMBL/GenBank/DDBJ whole genome shotgun (WGS) entry which is preliminary data.</text>
</comment>
<keyword evidence="3" id="KW-1185">Reference proteome</keyword>
<accession>A0ABC8R2R5</accession>
<sequence>MTSIYLQEWIIRIEGLQSQTSLVFHYSEGKTSLLPPFFCIETMVCSTHRVFILLICIGILAIQLEKVSGLRSRDFVLRWSKEDHGRVLKNKRMLRAVVQDLNTMKKQAPVNKTFDPNQSSKRRVRRGSDPIHNRS</sequence>
<dbReference type="PANTHER" id="PTHR36726:SF4">
    <property type="entry name" value="CLAVATA3_ESR (CLE)-RELATED PROTEIN 45"/>
    <property type="match status" value="1"/>
</dbReference>
<evidence type="ECO:0000313" key="3">
    <source>
        <dbReference type="Proteomes" id="UP001642360"/>
    </source>
</evidence>
<evidence type="ECO:0000313" key="2">
    <source>
        <dbReference type="EMBL" id="CAK9136347.1"/>
    </source>
</evidence>
<dbReference type="PANTHER" id="PTHR36726">
    <property type="entry name" value="CLAVATA3/ESR (CLE)-RELATED PROTEIN 45"/>
    <property type="match status" value="1"/>
</dbReference>
<evidence type="ECO:0008006" key="4">
    <source>
        <dbReference type="Google" id="ProtNLM"/>
    </source>
</evidence>
<reference evidence="2 3" key="1">
    <citation type="submission" date="2024-02" db="EMBL/GenBank/DDBJ databases">
        <authorList>
            <person name="Vignale AGUSTIN F."/>
            <person name="Sosa J E."/>
            <person name="Modenutti C."/>
        </authorList>
    </citation>
    <scope>NUCLEOTIDE SEQUENCE [LARGE SCALE GENOMIC DNA]</scope>
</reference>
<gene>
    <name evidence="2" type="ORF">ILEXP_LOCUS3322</name>
</gene>